<evidence type="ECO:0000313" key="8">
    <source>
        <dbReference type="EMBL" id="MEX0371878.1"/>
    </source>
</evidence>
<organism evidence="8 9">
    <name type="scientific">Spiribacter roseus</name>
    <dbReference type="NCBI Taxonomy" id="1855875"/>
    <lineage>
        <taxon>Bacteria</taxon>
        <taxon>Pseudomonadati</taxon>
        <taxon>Pseudomonadota</taxon>
        <taxon>Gammaproteobacteria</taxon>
        <taxon>Chromatiales</taxon>
        <taxon>Ectothiorhodospiraceae</taxon>
        <taxon>Spiribacter</taxon>
    </lineage>
</organism>
<feature type="active site" evidence="5">
    <location>
        <position position="121"/>
    </location>
</feature>
<dbReference type="CDD" id="cd03586">
    <property type="entry name" value="PolY_Pol_IV_kappa"/>
    <property type="match status" value="1"/>
</dbReference>
<evidence type="ECO:0000256" key="6">
    <source>
        <dbReference type="SAM" id="MobiDB-lite"/>
    </source>
</evidence>
<dbReference type="InterPro" id="IPR022880">
    <property type="entry name" value="DNApol_IV"/>
</dbReference>
<dbReference type="Pfam" id="PF00817">
    <property type="entry name" value="IMS"/>
    <property type="match status" value="1"/>
</dbReference>
<dbReference type="Pfam" id="PF11798">
    <property type="entry name" value="IMS_HHH"/>
    <property type="match status" value="1"/>
</dbReference>
<feature type="binding site" evidence="5">
    <location>
        <position position="23"/>
    </location>
    <ligand>
        <name>Mg(2+)</name>
        <dbReference type="ChEBI" id="CHEBI:18420"/>
    </ligand>
</feature>
<proteinExistence type="inferred from homology"/>
<evidence type="ECO:0000256" key="5">
    <source>
        <dbReference type="HAMAP-Rule" id="MF_01113"/>
    </source>
</evidence>
<comment type="subcellular location">
    <subcellularLocation>
        <location evidence="5">Cytoplasm</location>
    </subcellularLocation>
</comment>
<dbReference type="InterPro" id="IPR043502">
    <property type="entry name" value="DNA/RNA_pol_sf"/>
</dbReference>
<dbReference type="InterPro" id="IPR036775">
    <property type="entry name" value="DNA_pol_Y-fam_lit_finger_sf"/>
</dbReference>
<dbReference type="PROSITE" id="PS50173">
    <property type="entry name" value="UMUC"/>
    <property type="match status" value="1"/>
</dbReference>
<keyword evidence="4 5" id="KW-0239">DNA-directed DNA polymerase</keyword>
<dbReference type="Pfam" id="PF11799">
    <property type="entry name" value="IMS_C"/>
    <property type="match status" value="1"/>
</dbReference>
<comment type="subunit">
    <text evidence="5">Monomer.</text>
</comment>
<keyword evidence="5" id="KW-0234">DNA repair</keyword>
<dbReference type="InterPro" id="IPR043128">
    <property type="entry name" value="Rev_trsase/Diguanyl_cyclase"/>
</dbReference>
<evidence type="ECO:0000256" key="4">
    <source>
        <dbReference type="ARBA" id="ARBA00022932"/>
    </source>
</evidence>
<feature type="binding site" evidence="5">
    <location>
        <position position="120"/>
    </location>
    <ligand>
        <name>Mg(2+)</name>
        <dbReference type="ChEBI" id="CHEBI:18420"/>
    </ligand>
</feature>
<keyword evidence="3 5" id="KW-0235">DNA replication</keyword>
<dbReference type="GO" id="GO:0003887">
    <property type="term" value="F:DNA-directed DNA polymerase activity"/>
    <property type="evidence" value="ECO:0007669"/>
    <property type="project" value="UniProtKB-EC"/>
</dbReference>
<dbReference type="InterPro" id="IPR050116">
    <property type="entry name" value="DNA_polymerase-Y"/>
</dbReference>
<comment type="caution">
    <text evidence="8">The sequence shown here is derived from an EMBL/GenBank/DDBJ whole genome shotgun (WGS) entry which is preliminary data.</text>
</comment>
<keyword evidence="2 5" id="KW-0515">Mutator protein</keyword>
<evidence type="ECO:0000259" key="7">
    <source>
        <dbReference type="PROSITE" id="PS50173"/>
    </source>
</evidence>
<name>A0ABV3RXG0_9GAMM</name>
<evidence type="ECO:0000256" key="2">
    <source>
        <dbReference type="ARBA" id="ARBA00022457"/>
    </source>
</evidence>
<keyword evidence="5" id="KW-0227">DNA damage</keyword>
<feature type="domain" description="UmuC" evidence="7">
    <location>
        <begin position="19"/>
        <end position="199"/>
    </location>
</feature>
<dbReference type="Gene3D" id="3.30.1490.100">
    <property type="entry name" value="DNA polymerase, Y-family, little finger domain"/>
    <property type="match status" value="1"/>
</dbReference>
<comment type="cofactor">
    <cofactor evidence="5">
        <name>Mg(2+)</name>
        <dbReference type="ChEBI" id="CHEBI:18420"/>
    </cofactor>
    <text evidence="5">Binds 2 magnesium ions per subunit.</text>
</comment>
<dbReference type="InterPro" id="IPR024728">
    <property type="entry name" value="PolY_HhH_motif"/>
</dbReference>
<dbReference type="NCBIfam" id="NF002677">
    <property type="entry name" value="PRK02406.1"/>
    <property type="match status" value="1"/>
</dbReference>
<comment type="similarity">
    <text evidence="1 5">Belongs to the DNA polymerase type-Y family.</text>
</comment>
<evidence type="ECO:0000313" key="9">
    <source>
        <dbReference type="Proteomes" id="UP001556636"/>
    </source>
</evidence>
<keyword evidence="5 8" id="KW-0808">Transferase</keyword>
<protein>
    <recommendedName>
        <fullName evidence="5">DNA polymerase IV</fullName>
        <shortName evidence="5">Pol IV</shortName>
        <ecNumber evidence="5">2.7.7.7</ecNumber>
    </recommendedName>
</protein>
<gene>
    <name evidence="5 8" type="primary">dinB</name>
    <name evidence="8" type="ORF">V6X51_00285</name>
</gene>
<comment type="function">
    <text evidence="5">Poorly processive, error-prone DNA polymerase involved in untargeted mutagenesis. Copies undamaged DNA at stalled replication forks, which arise in vivo from mismatched or misaligned primer ends. These misaligned primers can be extended by PolIV. Exhibits no 3'-5' exonuclease (proofreading) activity. May be involved in translesional synthesis, in conjunction with the beta clamp from PolIII.</text>
</comment>
<dbReference type="Gene3D" id="3.40.1170.60">
    <property type="match status" value="1"/>
</dbReference>
<feature type="compositionally biased region" description="Polar residues" evidence="6">
    <location>
        <begin position="227"/>
        <end position="239"/>
    </location>
</feature>
<keyword evidence="9" id="KW-1185">Reference proteome</keyword>
<keyword evidence="5 8" id="KW-0548">Nucleotidyltransferase</keyword>
<keyword evidence="5" id="KW-0479">Metal-binding</keyword>
<dbReference type="RefSeq" id="WP_367950843.1">
    <property type="nucleotide sequence ID" value="NZ_JBAKFG010000001.1"/>
</dbReference>
<dbReference type="Proteomes" id="UP001556636">
    <property type="component" value="Unassembled WGS sequence"/>
</dbReference>
<dbReference type="InterPro" id="IPR001126">
    <property type="entry name" value="UmuC"/>
</dbReference>
<sequence length="357" mass="38905">MTSAAATTDPGAPAAARIIMHVDMDAFFASVELKRRPSLRGQPVIVGGRGDPARRGVVSTATYEARVFGIHSGMALRTAARLCPDAVFLPVDFPAYHEASAQVFECLAAVSERLQPVGLDEAYMDISHRSDDPLGIGRRLKDDIHTATDLVASVGIGPNRLLAKIASDLEKPNGLTRLHPADVPERVWPLPVRTLHGVGPRTAERLAGLGVETVGDLARMGRDGLSTEFSPRHAQSLSDSAHGIDERPVQTERVRKSIGRERTFQQDCRSSGRLDHEARLMLDEVRGRLTARQLGARTVTVKLRYRDFTTHTRSQSLASATDDHEALAALVRQCLFAHRLHRAVRLLGVQLSGLTPL</sequence>
<dbReference type="EMBL" id="JBAKFG010000001">
    <property type="protein sequence ID" value="MEX0371878.1"/>
    <property type="molecule type" value="Genomic_DNA"/>
</dbReference>
<dbReference type="Gene3D" id="1.10.150.20">
    <property type="entry name" value="5' to 3' exonuclease, C-terminal subdomain"/>
    <property type="match status" value="1"/>
</dbReference>
<dbReference type="InterPro" id="IPR017961">
    <property type="entry name" value="DNA_pol_Y-fam_little_finger"/>
</dbReference>
<keyword evidence="5" id="KW-0460">Magnesium</keyword>
<dbReference type="SUPFAM" id="SSF100879">
    <property type="entry name" value="Lesion bypass DNA polymerase (Y-family), little finger domain"/>
    <property type="match status" value="1"/>
</dbReference>
<evidence type="ECO:0000256" key="1">
    <source>
        <dbReference type="ARBA" id="ARBA00010945"/>
    </source>
</evidence>
<keyword evidence="5" id="KW-0963">Cytoplasm</keyword>
<accession>A0ABV3RXG0</accession>
<feature type="region of interest" description="Disordered" evidence="6">
    <location>
        <begin position="227"/>
        <end position="246"/>
    </location>
</feature>
<dbReference type="PANTHER" id="PTHR11076:SF33">
    <property type="entry name" value="DNA POLYMERASE KAPPA"/>
    <property type="match status" value="1"/>
</dbReference>
<keyword evidence="5" id="KW-0238">DNA-binding</keyword>
<evidence type="ECO:0000256" key="3">
    <source>
        <dbReference type="ARBA" id="ARBA00022705"/>
    </source>
</evidence>
<dbReference type="EC" id="2.7.7.7" evidence="5"/>
<reference evidence="8 9" key="1">
    <citation type="submission" date="2024-02" db="EMBL/GenBank/DDBJ databases">
        <title>New especies of Spiribacter isolated from saline water.</title>
        <authorList>
            <person name="Leon M.J."/>
            <person name="De La Haba R."/>
            <person name="Sanchez-Porro C."/>
            <person name="Ventosa A."/>
        </authorList>
    </citation>
    <scope>NUCLEOTIDE SEQUENCE [LARGE SCALE GENOMIC DNA]</scope>
    <source>
        <strain evidence="9">ag22IC6-196</strain>
    </source>
</reference>
<comment type="catalytic activity">
    <reaction evidence="5">
        <text>DNA(n) + a 2'-deoxyribonucleoside 5'-triphosphate = DNA(n+1) + diphosphate</text>
        <dbReference type="Rhea" id="RHEA:22508"/>
        <dbReference type="Rhea" id="RHEA-COMP:17339"/>
        <dbReference type="Rhea" id="RHEA-COMP:17340"/>
        <dbReference type="ChEBI" id="CHEBI:33019"/>
        <dbReference type="ChEBI" id="CHEBI:61560"/>
        <dbReference type="ChEBI" id="CHEBI:173112"/>
        <dbReference type="EC" id="2.7.7.7"/>
    </reaction>
</comment>
<dbReference type="SUPFAM" id="SSF56672">
    <property type="entry name" value="DNA/RNA polymerases"/>
    <property type="match status" value="1"/>
</dbReference>
<dbReference type="Gene3D" id="3.30.70.270">
    <property type="match status" value="1"/>
</dbReference>
<dbReference type="HAMAP" id="MF_01113">
    <property type="entry name" value="DNApol_IV"/>
    <property type="match status" value="1"/>
</dbReference>
<feature type="site" description="Substrate discrimination" evidence="5">
    <location>
        <position position="28"/>
    </location>
</feature>
<dbReference type="PANTHER" id="PTHR11076">
    <property type="entry name" value="DNA REPAIR POLYMERASE UMUC / TRANSFERASE FAMILY MEMBER"/>
    <property type="match status" value="1"/>
</dbReference>